<evidence type="ECO:0000313" key="2">
    <source>
        <dbReference type="Proteomes" id="UP000008721"/>
    </source>
</evidence>
<dbReference type="AlphaFoldDB" id="E4U2P3"/>
<protein>
    <submittedName>
        <fullName evidence="1">Uncharacterized protein</fullName>
    </submittedName>
</protein>
<dbReference type="eggNOG" id="ENOG5031TW2">
    <property type="taxonomic scope" value="Bacteria"/>
</dbReference>
<accession>E4U2P3</accession>
<dbReference type="KEGG" id="sku:Sulku_0964"/>
<evidence type="ECO:0000313" key="1">
    <source>
        <dbReference type="EMBL" id="ADR33628.1"/>
    </source>
</evidence>
<organism evidence="1 2">
    <name type="scientific">Sulfuricurvum kujiense (strain ATCC BAA-921 / DSM 16994 / JCM 11577 / YK-1)</name>
    <dbReference type="NCBI Taxonomy" id="709032"/>
    <lineage>
        <taxon>Bacteria</taxon>
        <taxon>Pseudomonadati</taxon>
        <taxon>Campylobacterota</taxon>
        <taxon>Epsilonproteobacteria</taxon>
        <taxon>Campylobacterales</taxon>
        <taxon>Sulfurimonadaceae</taxon>
        <taxon>Sulfuricurvum</taxon>
    </lineage>
</organism>
<dbReference type="STRING" id="709032.Sulku_0964"/>
<dbReference type="RefSeq" id="WP_013459825.1">
    <property type="nucleotide sequence ID" value="NC_014762.1"/>
</dbReference>
<sequence>MTTKQHSHYLQFLAQNYNILLFSERHYEAYDKLETFFESAIQRNLHDSELENINITLITNKIEVVILDSTEYAAQAKLFYNALQAYSNRIVVLTIINRHINDDMLDLIEWSDHIIFDNFSFNELKGRLVQVLSTFYAVLSIGRRDISLKNGSASVNTLVNFLDLYEGSSLFIVDELTELNQKLKDGELSKELLSQIGKKCYEIADIFSKNEFIKTASTSFKGLGDFLINLDLTTVKPEGLKAFDYLCEIISDVNKNLMDMFVDRIFQDVNIFEHSLENNIEFMKLNLFPEQTEDKSQLDFFE</sequence>
<dbReference type="OrthoDB" id="9830718at2"/>
<dbReference type="HOGENOM" id="CLU_924157_0_0_7"/>
<dbReference type="Proteomes" id="UP000008721">
    <property type="component" value="Chromosome"/>
</dbReference>
<keyword evidence="2" id="KW-1185">Reference proteome</keyword>
<name>E4U2P3_SULKY</name>
<dbReference type="EMBL" id="CP002355">
    <property type="protein sequence ID" value="ADR33628.1"/>
    <property type="molecule type" value="Genomic_DNA"/>
</dbReference>
<reference evidence="1 2" key="1">
    <citation type="journal article" date="2012" name="Stand. Genomic Sci.">
        <title>Complete genome sequence of the sulfur compounds oxidizing chemolithoautotroph Sulfuricurvum kujiense type strain (YK-1(T)).</title>
        <authorList>
            <person name="Han C."/>
            <person name="Kotsyurbenko O."/>
            <person name="Chertkov O."/>
            <person name="Held B."/>
            <person name="Lapidus A."/>
            <person name="Nolan M."/>
            <person name="Lucas S."/>
            <person name="Hammon N."/>
            <person name="Deshpande S."/>
            <person name="Cheng J.F."/>
            <person name="Tapia R."/>
            <person name="Goodwin L.A."/>
            <person name="Pitluck S."/>
            <person name="Liolios K."/>
            <person name="Pagani I."/>
            <person name="Ivanova N."/>
            <person name="Mavromatis K."/>
            <person name="Mikhailova N."/>
            <person name="Pati A."/>
            <person name="Chen A."/>
            <person name="Palaniappan K."/>
            <person name="Land M."/>
            <person name="Hauser L."/>
            <person name="Chang Y.J."/>
            <person name="Jeffries C.D."/>
            <person name="Brambilla E.M."/>
            <person name="Rohde M."/>
            <person name="Spring S."/>
            <person name="Sikorski J."/>
            <person name="Goker M."/>
            <person name="Woyke T."/>
            <person name="Bristow J."/>
            <person name="Eisen J.A."/>
            <person name="Markowitz V."/>
            <person name="Hugenholtz P."/>
            <person name="Kyrpides N.C."/>
            <person name="Klenk H.P."/>
            <person name="Detter J.C."/>
        </authorList>
    </citation>
    <scope>NUCLEOTIDE SEQUENCE [LARGE SCALE GENOMIC DNA]</scope>
    <source>
        <strain evidence="2">ATCC BAA-921 / DSM 16994 / JCM 11577 / YK-1</strain>
    </source>
</reference>
<gene>
    <name evidence="1" type="ordered locus">Sulku_0964</name>
</gene>
<proteinExistence type="predicted"/>